<feature type="transmembrane region" description="Helical" evidence="1">
    <location>
        <begin position="81"/>
        <end position="100"/>
    </location>
</feature>
<keyword evidence="1" id="KW-0472">Membrane</keyword>
<protein>
    <submittedName>
        <fullName evidence="2">Uncharacterized protein</fullName>
    </submittedName>
</protein>
<accession>A0ABT2UJP6</accession>
<keyword evidence="1" id="KW-1133">Transmembrane helix</keyword>
<evidence type="ECO:0000313" key="2">
    <source>
        <dbReference type="EMBL" id="MCU6794870.1"/>
    </source>
</evidence>
<proteinExistence type="predicted"/>
<evidence type="ECO:0000313" key="3">
    <source>
        <dbReference type="Proteomes" id="UP001652445"/>
    </source>
</evidence>
<organism evidence="2 3">
    <name type="scientific">Paenibacillus baimaensis</name>
    <dbReference type="NCBI Taxonomy" id="2982185"/>
    <lineage>
        <taxon>Bacteria</taxon>
        <taxon>Bacillati</taxon>
        <taxon>Bacillota</taxon>
        <taxon>Bacilli</taxon>
        <taxon>Bacillales</taxon>
        <taxon>Paenibacillaceae</taxon>
        <taxon>Paenibacillus</taxon>
    </lineage>
</organism>
<dbReference type="EMBL" id="JAOQIO010000086">
    <property type="protein sequence ID" value="MCU6794870.1"/>
    <property type="molecule type" value="Genomic_DNA"/>
</dbReference>
<sequence>MDGNNIASSTPNKWEHESFTFTTNPSTVKLVVCVVMILEQVVTHLQLEYNWRSSKIMFFSGISRGLMKIIVGGHYAKKNLIILLSIVLIFALISPTFAATQSISEWKSNLSDDAATVAGSYIIKFKDVSANLYSSYTRSHLTDRWGLFDAHLSKRAGL</sequence>
<reference evidence="2 3" key="1">
    <citation type="submission" date="2022-09" db="EMBL/GenBank/DDBJ databases">
        <authorList>
            <person name="Han X.L."/>
            <person name="Wang Q."/>
            <person name="Lu T."/>
        </authorList>
    </citation>
    <scope>NUCLEOTIDE SEQUENCE [LARGE SCALE GENOMIC DNA]</scope>
    <source>
        <strain evidence="2 3">WQ 127069</strain>
    </source>
</reference>
<comment type="caution">
    <text evidence="2">The sequence shown here is derived from an EMBL/GenBank/DDBJ whole genome shotgun (WGS) entry which is preliminary data.</text>
</comment>
<keyword evidence="1" id="KW-0812">Transmembrane</keyword>
<gene>
    <name evidence="2" type="ORF">OB236_22430</name>
</gene>
<evidence type="ECO:0000256" key="1">
    <source>
        <dbReference type="SAM" id="Phobius"/>
    </source>
</evidence>
<dbReference type="Proteomes" id="UP001652445">
    <property type="component" value="Unassembled WGS sequence"/>
</dbReference>
<name>A0ABT2UJP6_9BACL</name>
<keyword evidence="3" id="KW-1185">Reference proteome</keyword>